<keyword evidence="10" id="KW-0100">Branched-chain amino acid biosynthesis</keyword>
<evidence type="ECO:0000256" key="1">
    <source>
        <dbReference type="ARBA" id="ARBA00000491"/>
    </source>
</evidence>
<evidence type="ECO:0000259" key="13">
    <source>
        <dbReference type="Pfam" id="PF00694"/>
    </source>
</evidence>
<keyword evidence="8" id="KW-0028">Amino-acid biosynthesis</keyword>
<dbReference type="GO" id="GO:0009098">
    <property type="term" value="P:L-leucine biosynthetic process"/>
    <property type="evidence" value="ECO:0007669"/>
    <property type="project" value="UniProtKB-KW"/>
</dbReference>
<comment type="pathway">
    <text evidence="3">Amino-acid biosynthesis; L-leucine biosynthesis; L-leucine from 3-methyl-2-oxobutanoate: step 2/4.</text>
</comment>
<reference evidence="14 15" key="1">
    <citation type="journal article" date="2007" name="PLoS Genet.">
        <title>Patterns and implications of gene gain and loss in the evolution of Prochlorococcus.</title>
        <authorList>
            <person name="Kettler G.C."/>
            <person name="Martiny A.C."/>
            <person name="Huang K."/>
            <person name="Zucker J."/>
            <person name="Coleman M.L."/>
            <person name="Rodrigue S."/>
            <person name="Chen F."/>
            <person name="Lapidus A."/>
            <person name="Ferriera S."/>
            <person name="Johnson J."/>
            <person name="Steglich C."/>
            <person name="Church G.M."/>
            <person name="Richardson P."/>
            <person name="Chisholm S.W."/>
        </authorList>
    </citation>
    <scope>NUCLEOTIDE SEQUENCE [LARGE SCALE GENOMIC DNA]</scope>
    <source>
        <strain evidence="14 15">MIT 9301</strain>
    </source>
</reference>
<evidence type="ECO:0000256" key="11">
    <source>
        <dbReference type="ARBA" id="ARBA00031631"/>
    </source>
</evidence>
<dbReference type="CDD" id="cd01577">
    <property type="entry name" value="IPMI_Swivel"/>
    <property type="match status" value="1"/>
</dbReference>
<dbReference type="AlphaFoldDB" id="A3PAX6"/>
<accession>A3PAX6</accession>
<dbReference type="Gene3D" id="3.20.19.10">
    <property type="entry name" value="Aconitase, domain 4"/>
    <property type="match status" value="1"/>
</dbReference>
<dbReference type="InterPro" id="IPR033940">
    <property type="entry name" value="IPMI_Swivel"/>
</dbReference>
<comment type="subunit">
    <text evidence="5">Heterodimer of LeuC and LeuD.</text>
</comment>
<dbReference type="Proteomes" id="UP000001430">
    <property type="component" value="Chromosome"/>
</dbReference>
<dbReference type="OrthoDB" id="9777465at2"/>
<evidence type="ECO:0000256" key="12">
    <source>
        <dbReference type="ARBA" id="ARBA00033368"/>
    </source>
</evidence>
<dbReference type="eggNOG" id="COG0066">
    <property type="taxonomic scope" value="Bacteria"/>
</dbReference>
<evidence type="ECO:0000256" key="9">
    <source>
        <dbReference type="ARBA" id="ARBA00023239"/>
    </source>
</evidence>
<keyword evidence="15" id="KW-1185">Reference proteome</keyword>
<sequence length="212" mass="23951">MIKKFQAPVGPISKIVGKSIVLIGDDIDTDRIIPARFLKCVNFDNLGQSVFEDDRKNLKGKHPFDLESNKGSSILIVNSNFGCGSSREHAPQALLRWGIRAIIGESFAEIFYCNCIAIGIPCFTLPKKLIKNIQENKYINNSLCEININESTFKSTFFNFDLEIKISSKNMFLTGEWDATSTLLANKKLIEKKINDLPYTKFNQSNELFETI</sequence>
<evidence type="ECO:0000256" key="5">
    <source>
        <dbReference type="ARBA" id="ARBA00011271"/>
    </source>
</evidence>
<evidence type="ECO:0000256" key="8">
    <source>
        <dbReference type="ARBA" id="ARBA00022605"/>
    </source>
</evidence>
<evidence type="ECO:0000313" key="15">
    <source>
        <dbReference type="Proteomes" id="UP000001430"/>
    </source>
</evidence>
<evidence type="ECO:0000256" key="4">
    <source>
        <dbReference type="ARBA" id="ARBA00009845"/>
    </source>
</evidence>
<dbReference type="InterPro" id="IPR015928">
    <property type="entry name" value="Aconitase/3IPM_dehydase_swvl"/>
</dbReference>
<evidence type="ECO:0000256" key="3">
    <source>
        <dbReference type="ARBA" id="ARBA00004729"/>
    </source>
</evidence>
<comment type="similarity">
    <text evidence="4">Belongs to the LeuD family. LeuD type 1 subfamily.</text>
</comment>
<dbReference type="PANTHER" id="PTHR43345:SF5">
    <property type="entry name" value="3-ISOPROPYLMALATE DEHYDRATASE SMALL SUBUNIT"/>
    <property type="match status" value="1"/>
</dbReference>
<protein>
    <recommendedName>
        <fullName evidence="6">3-isopropylmalate dehydratase</fullName>
        <ecNumber evidence="6">4.2.1.33</ecNumber>
    </recommendedName>
    <alternativeName>
        <fullName evidence="11">Alpha-IPM isomerase</fullName>
    </alternativeName>
    <alternativeName>
        <fullName evidence="12">Isopropylmalate isomerase</fullName>
    </alternativeName>
</protein>
<dbReference type="GO" id="GO:0003861">
    <property type="term" value="F:3-isopropylmalate dehydratase activity"/>
    <property type="evidence" value="ECO:0007669"/>
    <property type="project" value="UniProtKB-EC"/>
</dbReference>
<evidence type="ECO:0000313" key="14">
    <source>
        <dbReference type="EMBL" id="ABO16901.1"/>
    </source>
</evidence>
<dbReference type="Pfam" id="PF00694">
    <property type="entry name" value="Aconitase_C"/>
    <property type="match status" value="1"/>
</dbReference>
<dbReference type="STRING" id="167546.P9301_02781"/>
<evidence type="ECO:0000256" key="10">
    <source>
        <dbReference type="ARBA" id="ARBA00023304"/>
    </source>
</evidence>
<organism evidence="14 15">
    <name type="scientific">Prochlorococcus marinus (strain MIT 9301)</name>
    <dbReference type="NCBI Taxonomy" id="167546"/>
    <lineage>
        <taxon>Bacteria</taxon>
        <taxon>Bacillati</taxon>
        <taxon>Cyanobacteriota</taxon>
        <taxon>Cyanophyceae</taxon>
        <taxon>Synechococcales</taxon>
        <taxon>Prochlorococcaceae</taxon>
        <taxon>Prochlorococcus</taxon>
    </lineage>
</organism>
<dbReference type="EC" id="4.2.1.33" evidence="6"/>
<dbReference type="InterPro" id="IPR050075">
    <property type="entry name" value="LeuD"/>
</dbReference>
<dbReference type="PANTHER" id="PTHR43345">
    <property type="entry name" value="3-ISOPROPYLMALATE DEHYDRATASE SMALL SUBUNIT 2-RELATED-RELATED"/>
    <property type="match status" value="1"/>
</dbReference>
<dbReference type="KEGG" id="pmg:P9301_02781"/>
<feature type="domain" description="Aconitase A/isopropylmalate dehydratase small subunit swivel" evidence="13">
    <location>
        <begin position="15"/>
        <end position="120"/>
    </location>
</feature>
<evidence type="ECO:0000256" key="6">
    <source>
        <dbReference type="ARBA" id="ARBA00011998"/>
    </source>
</evidence>
<dbReference type="HOGENOM" id="CLU_081378_0_0_3"/>
<evidence type="ECO:0000256" key="2">
    <source>
        <dbReference type="ARBA" id="ARBA00002695"/>
    </source>
</evidence>
<dbReference type="RefSeq" id="WP_011862296.1">
    <property type="nucleotide sequence ID" value="NC_009091.1"/>
</dbReference>
<dbReference type="InterPro" id="IPR000573">
    <property type="entry name" value="AconitaseA/IPMdHydase_ssu_swvl"/>
</dbReference>
<comment type="catalytic activity">
    <reaction evidence="1">
        <text>(2R,3S)-3-isopropylmalate = (2S)-2-isopropylmalate</text>
        <dbReference type="Rhea" id="RHEA:32287"/>
        <dbReference type="ChEBI" id="CHEBI:1178"/>
        <dbReference type="ChEBI" id="CHEBI:35121"/>
        <dbReference type="EC" id="4.2.1.33"/>
    </reaction>
</comment>
<evidence type="ECO:0000256" key="7">
    <source>
        <dbReference type="ARBA" id="ARBA00022430"/>
    </source>
</evidence>
<comment type="function">
    <text evidence="2">Catalyzes the isomerization between 2-isopropylmalate and 3-isopropylmalate, via the formation of 2-isopropylmaleate.</text>
</comment>
<keyword evidence="9 14" id="KW-0456">Lyase</keyword>
<proteinExistence type="inferred from homology"/>
<gene>
    <name evidence="14" type="primary">leuD</name>
    <name evidence="14" type="ordered locus">P9301_02781</name>
</gene>
<name>A3PAX6_PROM0</name>
<dbReference type="EMBL" id="CP000576">
    <property type="protein sequence ID" value="ABO16901.1"/>
    <property type="molecule type" value="Genomic_DNA"/>
</dbReference>
<dbReference type="SUPFAM" id="SSF52016">
    <property type="entry name" value="LeuD/IlvD-like"/>
    <property type="match status" value="1"/>
</dbReference>
<keyword evidence="7" id="KW-0432">Leucine biosynthesis</keyword>